<name>A0A131YR79_RHIAP</name>
<feature type="chain" id="PRO_5007285859" evidence="1">
    <location>
        <begin position="22"/>
        <end position="178"/>
    </location>
</feature>
<accession>A0A131YR79</accession>
<evidence type="ECO:0000256" key="1">
    <source>
        <dbReference type="SAM" id="SignalP"/>
    </source>
</evidence>
<reference evidence="2" key="1">
    <citation type="journal article" date="2016" name="Ticks Tick Borne Dis.">
        <title>De novo assembly and annotation of the salivary gland transcriptome of Rhipicephalus appendiculatus male and female ticks during blood feeding.</title>
        <authorList>
            <person name="de Castro M.H."/>
            <person name="de Klerk D."/>
            <person name="Pienaar R."/>
            <person name="Latif A.A."/>
            <person name="Rees D.J."/>
            <person name="Mans B.J."/>
        </authorList>
    </citation>
    <scope>NUCLEOTIDE SEQUENCE</scope>
    <source>
        <tissue evidence="2">Salivary glands</tissue>
    </source>
</reference>
<protein>
    <submittedName>
        <fullName evidence="2">Lipocalin</fullName>
    </submittedName>
</protein>
<proteinExistence type="predicted"/>
<dbReference type="AlphaFoldDB" id="A0A131YR79"/>
<keyword evidence="1" id="KW-0732">Signal</keyword>
<feature type="signal peptide" evidence="1">
    <location>
        <begin position="1"/>
        <end position="21"/>
    </location>
</feature>
<evidence type="ECO:0000313" key="2">
    <source>
        <dbReference type="EMBL" id="JAP81042.1"/>
    </source>
</evidence>
<sequence length="178" mass="21172">MDEKQLFVALLLAACVARLECKWPFLGTDWNMREFVKTPEPIWTYSTSQATDIICKKDSKLFVTLQSIVFFRSYYHKKRKLIFRLQGEFDPRRKARMTIFARDGTLNQTEEIIYMSRKLTSAVVQVTLNFGSYAKLYDLRVRNSTTREHIEPKCLDVFRSRAVRKIYVLYQNRCQYLP</sequence>
<dbReference type="PROSITE" id="PS51257">
    <property type="entry name" value="PROKAR_LIPOPROTEIN"/>
    <property type="match status" value="1"/>
</dbReference>
<dbReference type="EMBL" id="GEDV01007515">
    <property type="protein sequence ID" value="JAP81042.1"/>
    <property type="molecule type" value="Transcribed_RNA"/>
</dbReference>
<organism evidence="2">
    <name type="scientific">Rhipicephalus appendiculatus</name>
    <name type="common">Brown ear tick</name>
    <dbReference type="NCBI Taxonomy" id="34631"/>
    <lineage>
        <taxon>Eukaryota</taxon>
        <taxon>Metazoa</taxon>
        <taxon>Ecdysozoa</taxon>
        <taxon>Arthropoda</taxon>
        <taxon>Chelicerata</taxon>
        <taxon>Arachnida</taxon>
        <taxon>Acari</taxon>
        <taxon>Parasitiformes</taxon>
        <taxon>Ixodida</taxon>
        <taxon>Ixodoidea</taxon>
        <taxon>Ixodidae</taxon>
        <taxon>Rhipicephalinae</taxon>
        <taxon>Rhipicephalus</taxon>
        <taxon>Rhipicephalus</taxon>
    </lineage>
</organism>